<feature type="domain" description="DUF1995" evidence="1">
    <location>
        <begin position="39"/>
        <end position="205"/>
    </location>
</feature>
<organism evidence="2 3">
    <name type="scientific">Brassica cretica</name>
    <name type="common">Mustard</name>
    <dbReference type="NCBI Taxonomy" id="69181"/>
    <lineage>
        <taxon>Eukaryota</taxon>
        <taxon>Viridiplantae</taxon>
        <taxon>Streptophyta</taxon>
        <taxon>Embryophyta</taxon>
        <taxon>Tracheophyta</taxon>
        <taxon>Spermatophyta</taxon>
        <taxon>Magnoliopsida</taxon>
        <taxon>eudicotyledons</taxon>
        <taxon>Gunneridae</taxon>
        <taxon>Pentapetalae</taxon>
        <taxon>rosids</taxon>
        <taxon>malvids</taxon>
        <taxon>Brassicales</taxon>
        <taxon>Brassicaceae</taxon>
        <taxon>Brassiceae</taxon>
        <taxon>Brassica</taxon>
    </lineage>
</organism>
<evidence type="ECO:0000259" key="1">
    <source>
        <dbReference type="Pfam" id="PF09353"/>
    </source>
</evidence>
<dbReference type="AlphaFoldDB" id="A0A8S9N3F4"/>
<evidence type="ECO:0000313" key="3">
    <source>
        <dbReference type="Proteomes" id="UP000712600"/>
    </source>
</evidence>
<name>A0A8S9N3F4_BRACR</name>
<gene>
    <name evidence="2" type="ORF">F2Q69_00056011</name>
</gene>
<dbReference type="EMBL" id="QGKX02002183">
    <property type="protein sequence ID" value="KAF3487290.1"/>
    <property type="molecule type" value="Genomic_DNA"/>
</dbReference>
<comment type="caution">
    <text evidence="2">The sequence shown here is derived from an EMBL/GenBank/DDBJ whole genome shotgun (WGS) entry which is preliminary data.</text>
</comment>
<sequence>MILKLFKQTKGKLSSQRLVLHLCQFSSVVTCFVIGDGEGATEMTESMNMIHQFCDRLISPEKARTTRIFFPEANEVKFAKKNVFEGTYFKLDYLTKPSLFEDFGFFERVKMSDRVKPEDELFLVAYPYFNVNEMLVVEELYKEAVVNTDRKLIIFNGELDRIRSGYYPKFFYPKLGALTETLLPKMETVYYIHNFKGQKGGVLFRFTAAKIKERKTN</sequence>
<accession>A0A8S9N3F4</accession>
<proteinExistence type="predicted"/>
<dbReference type="InterPro" id="IPR018962">
    <property type="entry name" value="DUF1995"/>
</dbReference>
<reference evidence="2" key="1">
    <citation type="submission" date="2019-12" db="EMBL/GenBank/DDBJ databases">
        <title>Genome sequencing and annotation of Brassica cretica.</title>
        <authorList>
            <person name="Studholme D.J."/>
            <person name="Sarris P."/>
        </authorList>
    </citation>
    <scope>NUCLEOTIDE SEQUENCE</scope>
    <source>
        <strain evidence="2">PFS-109/04</strain>
        <tissue evidence="2">Leaf</tissue>
    </source>
</reference>
<dbReference type="PANTHER" id="PTHR34051:SF1">
    <property type="entry name" value="PROTEIN LOW PSII ACCUMULATION 3, CHLOROPLASTIC"/>
    <property type="match status" value="1"/>
</dbReference>
<dbReference type="Pfam" id="PF09353">
    <property type="entry name" value="DUF1995"/>
    <property type="match status" value="1"/>
</dbReference>
<evidence type="ECO:0000313" key="2">
    <source>
        <dbReference type="EMBL" id="KAF3487290.1"/>
    </source>
</evidence>
<dbReference type="PANTHER" id="PTHR34051">
    <property type="entry name" value="PROTEIN LOW PSII ACCUMULATION 3, CHLOROPLASTIC"/>
    <property type="match status" value="1"/>
</dbReference>
<protein>
    <recommendedName>
        <fullName evidence="1">DUF1995 domain-containing protein</fullName>
    </recommendedName>
</protein>
<dbReference type="Proteomes" id="UP000712600">
    <property type="component" value="Unassembled WGS sequence"/>
</dbReference>
<dbReference type="InterPro" id="IPR044687">
    <property type="entry name" value="LPA3"/>
</dbReference>